<proteinExistence type="predicted"/>
<protein>
    <submittedName>
        <fullName evidence="1">Uncharacterized protein</fullName>
    </submittedName>
</protein>
<organism evidence="1 2">
    <name type="scientific">Polaribacter vadi</name>
    <dbReference type="NCBI Taxonomy" id="1774273"/>
    <lineage>
        <taxon>Bacteria</taxon>
        <taxon>Pseudomonadati</taxon>
        <taxon>Bacteroidota</taxon>
        <taxon>Flavobacteriia</taxon>
        <taxon>Flavobacteriales</taxon>
        <taxon>Flavobacteriaceae</taxon>
    </lineage>
</organism>
<accession>A0A1B8U282</accession>
<evidence type="ECO:0000313" key="2">
    <source>
        <dbReference type="Proteomes" id="UP000092584"/>
    </source>
</evidence>
<comment type="caution">
    <text evidence="1">The sequence shown here is derived from an EMBL/GenBank/DDBJ whole genome shotgun (WGS) entry which is preliminary data.</text>
</comment>
<keyword evidence="2" id="KW-1185">Reference proteome</keyword>
<name>A0A1B8U282_9FLAO</name>
<dbReference type="RefSeq" id="WP_065317953.1">
    <property type="nucleotide sequence ID" value="NZ_LSFM01000009.1"/>
</dbReference>
<reference evidence="2" key="1">
    <citation type="submission" date="2016-02" db="EMBL/GenBank/DDBJ databases">
        <authorList>
            <person name="Shin S.-K."/>
            <person name="Yi H."/>
            <person name="Kim E."/>
        </authorList>
    </citation>
    <scope>NUCLEOTIDE SEQUENCE [LARGE SCALE GENOMIC DNA]</scope>
    <source>
        <strain evidence="2">LPB0003</strain>
    </source>
</reference>
<dbReference type="AlphaFoldDB" id="A0A1B8U282"/>
<dbReference type="EMBL" id="LSFM01000009">
    <property type="protein sequence ID" value="OBY65976.1"/>
    <property type="molecule type" value="Genomic_DNA"/>
</dbReference>
<evidence type="ECO:0000313" key="1">
    <source>
        <dbReference type="EMBL" id="OBY65976.1"/>
    </source>
</evidence>
<sequence length="121" mass="14130">MTKTNSLPTDEQVEKFQMLNQLADSIYTEMKEFSKKKPDDALNPFKVKNVNRVLTQLKDFLKNEPTVNFLDLLDDETLPTNSDAILIIGQFQASMNNFRNKNTNQYRRWKTIENPDGKSRN</sequence>
<dbReference type="Proteomes" id="UP000092584">
    <property type="component" value="Unassembled WGS sequence"/>
</dbReference>
<gene>
    <name evidence="1" type="ORF">LPB3_02100</name>
</gene>